<feature type="chain" id="PRO_5045734630" description="DUF305 domain-containing protein" evidence="1">
    <location>
        <begin position="22"/>
        <end position="221"/>
    </location>
</feature>
<dbReference type="RefSeq" id="WP_284396105.1">
    <property type="nucleotide sequence ID" value="NZ_BSNQ01000003.1"/>
</dbReference>
<accession>A0ABW8IY61</accession>
<dbReference type="Proteomes" id="UP001620405">
    <property type="component" value="Unassembled WGS sequence"/>
</dbReference>
<gene>
    <name evidence="2" type="ORF">ISP13_15580</name>
</gene>
<proteinExistence type="predicted"/>
<keyword evidence="1" id="KW-0732">Signal</keyword>
<evidence type="ECO:0000313" key="3">
    <source>
        <dbReference type="Proteomes" id="UP001620405"/>
    </source>
</evidence>
<evidence type="ECO:0008006" key="4">
    <source>
        <dbReference type="Google" id="ProtNLM"/>
    </source>
</evidence>
<evidence type="ECO:0000313" key="2">
    <source>
        <dbReference type="EMBL" id="MFK2874963.1"/>
    </source>
</evidence>
<sequence>MKTRLLFATTFLLTCTGFAFAQPLPLAAAPTMDGMAMDAAAPVAAPKLQAAMRSLWHEHVVHTREYALAVHAHDAAKAKAAEDAVVANAKAIANAVGSFYGKAAGDQMLTLLAGHWGGVKALTNAVNAHDTAGQAAAMNALNANVTDIAKFLAAANPNLPEPTVASLLEGHVAHHSAQIQEIMSGDIKAEATTWTAMQQHMNVIADALAGAIAKQFPAKAA</sequence>
<feature type="signal peptide" evidence="1">
    <location>
        <begin position="1"/>
        <end position="21"/>
    </location>
</feature>
<name>A0ABW8IY61_9GAMM</name>
<reference evidence="2 3" key="1">
    <citation type="submission" date="2020-10" db="EMBL/GenBank/DDBJ databases">
        <title>Phylogeny of dyella-like bacteria.</title>
        <authorList>
            <person name="Fu J."/>
        </authorList>
    </citation>
    <scope>NUCLEOTIDE SEQUENCE [LARGE SCALE GENOMIC DNA]</scope>
    <source>
        <strain evidence="2 3">DHOB07</strain>
    </source>
</reference>
<evidence type="ECO:0000256" key="1">
    <source>
        <dbReference type="SAM" id="SignalP"/>
    </source>
</evidence>
<organism evidence="2 3">
    <name type="scientific">Dyella lipolytica</name>
    <dbReference type="NCBI Taxonomy" id="1867835"/>
    <lineage>
        <taxon>Bacteria</taxon>
        <taxon>Pseudomonadati</taxon>
        <taxon>Pseudomonadota</taxon>
        <taxon>Gammaproteobacteria</taxon>
        <taxon>Lysobacterales</taxon>
        <taxon>Rhodanobacteraceae</taxon>
        <taxon>Dyella</taxon>
    </lineage>
</organism>
<dbReference type="EMBL" id="JADIKG010000013">
    <property type="protein sequence ID" value="MFK2874963.1"/>
    <property type="molecule type" value="Genomic_DNA"/>
</dbReference>
<comment type="caution">
    <text evidence="2">The sequence shown here is derived from an EMBL/GenBank/DDBJ whole genome shotgun (WGS) entry which is preliminary data.</text>
</comment>
<protein>
    <recommendedName>
        <fullName evidence="4">DUF305 domain-containing protein</fullName>
    </recommendedName>
</protein>
<keyword evidence="3" id="KW-1185">Reference proteome</keyword>